<dbReference type="RefSeq" id="WP_207687167.1">
    <property type="nucleotide sequence ID" value="NZ_CP061799.1"/>
</dbReference>
<accession>A0A975B987</accession>
<evidence type="ECO:0000256" key="1">
    <source>
        <dbReference type="SAM" id="Phobius"/>
    </source>
</evidence>
<dbReference type="InterPro" id="IPR043519">
    <property type="entry name" value="NT_sf"/>
</dbReference>
<dbReference type="AlphaFoldDB" id="A0A975B987"/>
<keyword evidence="1" id="KW-0472">Membrane</keyword>
<gene>
    <name evidence="2" type="ORF">dnl_34250</name>
</gene>
<reference evidence="2" key="1">
    <citation type="journal article" date="2021" name="Microb. Physiol.">
        <title>Proteogenomic Insights into the Physiology of Marine, Sulfate-Reducing, Filamentous Desulfonema limicola and Desulfonema magnum.</title>
        <authorList>
            <person name="Schnaars V."/>
            <person name="Wohlbrand L."/>
            <person name="Scheve S."/>
            <person name="Hinrichs C."/>
            <person name="Reinhardt R."/>
            <person name="Rabus R."/>
        </authorList>
    </citation>
    <scope>NUCLEOTIDE SEQUENCE</scope>
    <source>
        <strain evidence="2">5ac10</strain>
    </source>
</reference>
<dbReference type="KEGG" id="dli:dnl_34250"/>
<organism evidence="2 3">
    <name type="scientific">Desulfonema limicola</name>
    <dbReference type="NCBI Taxonomy" id="45656"/>
    <lineage>
        <taxon>Bacteria</taxon>
        <taxon>Pseudomonadati</taxon>
        <taxon>Thermodesulfobacteriota</taxon>
        <taxon>Desulfobacteria</taxon>
        <taxon>Desulfobacterales</taxon>
        <taxon>Desulfococcaceae</taxon>
        <taxon>Desulfonema</taxon>
    </lineage>
</organism>
<feature type="transmembrane region" description="Helical" evidence="1">
    <location>
        <begin position="21"/>
        <end position="38"/>
    </location>
</feature>
<keyword evidence="1" id="KW-0812">Transmembrane</keyword>
<dbReference type="SUPFAM" id="SSF81301">
    <property type="entry name" value="Nucleotidyltransferase"/>
    <property type="match status" value="1"/>
</dbReference>
<evidence type="ECO:0000313" key="2">
    <source>
        <dbReference type="EMBL" id="QTA81099.1"/>
    </source>
</evidence>
<name>A0A975B987_9BACT</name>
<dbReference type="Proteomes" id="UP000663720">
    <property type="component" value="Chromosome"/>
</dbReference>
<dbReference type="EMBL" id="CP061799">
    <property type="protein sequence ID" value="QTA81099.1"/>
    <property type="molecule type" value="Genomic_DNA"/>
</dbReference>
<protein>
    <submittedName>
        <fullName evidence="2">Uncharacterized protein</fullName>
    </submittedName>
</protein>
<keyword evidence="1" id="KW-1133">Transmembrane helix</keyword>
<proteinExistence type="predicted"/>
<dbReference type="Gene3D" id="3.30.460.40">
    <property type="match status" value="1"/>
</dbReference>
<keyword evidence="3" id="KW-1185">Reference proteome</keyword>
<sequence>MTTPKLKKMINIIAHHFNRQNIPFAAIGAIALGLYGLPRYTADIDLLAREKHRSEILRILEKLGFSCFNKNNLFAQFDSEMGVFGHIDLMFASTPEGDEILNNSIIIADEIMGDCPVIQPEDYIVLKLMAIANNPERKPGDEADIISLVKCCGAGKIHKNFNPLNQKKIFHFAERFKQKDRIKEIFDNSFFIKPVKSGKFFL</sequence>
<evidence type="ECO:0000313" key="3">
    <source>
        <dbReference type="Proteomes" id="UP000663720"/>
    </source>
</evidence>